<dbReference type="PROSITE" id="PS01124">
    <property type="entry name" value="HTH_ARAC_FAMILY_2"/>
    <property type="match status" value="1"/>
</dbReference>
<accession>A0A1H4AHH5</accession>
<reference evidence="5 6" key="1">
    <citation type="submission" date="2016-10" db="EMBL/GenBank/DDBJ databases">
        <authorList>
            <person name="de Groot N.N."/>
        </authorList>
    </citation>
    <scope>NUCLEOTIDE SEQUENCE [LARGE SCALE GENOMIC DNA]</scope>
    <source>
        <strain evidence="5 6">DSM 25383</strain>
    </source>
</reference>
<keyword evidence="2 5" id="KW-0238">DNA-binding</keyword>
<dbReference type="InterPro" id="IPR018060">
    <property type="entry name" value="HTH_AraC"/>
</dbReference>
<protein>
    <submittedName>
        <fullName evidence="5">AraC-type DNA-binding protein</fullName>
    </submittedName>
</protein>
<evidence type="ECO:0000256" key="2">
    <source>
        <dbReference type="ARBA" id="ARBA00023125"/>
    </source>
</evidence>
<dbReference type="OrthoDB" id="2569619at2"/>
<evidence type="ECO:0000256" key="1">
    <source>
        <dbReference type="ARBA" id="ARBA00023015"/>
    </source>
</evidence>
<evidence type="ECO:0000313" key="6">
    <source>
        <dbReference type="Proteomes" id="UP000183253"/>
    </source>
</evidence>
<dbReference type="GO" id="GO:0043565">
    <property type="term" value="F:sequence-specific DNA binding"/>
    <property type="evidence" value="ECO:0007669"/>
    <property type="project" value="InterPro"/>
</dbReference>
<dbReference type="PRINTS" id="PR00032">
    <property type="entry name" value="HTHARAC"/>
</dbReference>
<evidence type="ECO:0000313" key="5">
    <source>
        <dbReference type="EMBL" id="SEA35375.1"/>
    </source>
</evidence>
<dbReference type="SUPFAM" id="SSF46689">
    <property type="entry name" value="Homeodomain-like"/>
    <property type="match status" value="2"/>
</dbReference>
<gene>
    <name evidence="5" type="ORF">SAMN05444145_10316</name>
</gene>
<dbReference type="InterPro" id="IPR018062">
    <property type="entry name" value="HTH_AraC-typ_CS"/>
</dbReference>
<dbReference type="STRING" id="1033731.SAMN05444145_10316"/>
<organism evidence="5 6">
    <name type="scientific">Alistipes timonensis JC136</name>
    <dbReference type="NCBI Taxonomy" id="1033731"/>
    <lineage>
        <taxon>Bacteria</taxon>
        <taxon>Pseudomonadati</taxon>
        <taxon>Bacteroidota</taxon>
        <taxon>Bacteroidia</taxon>
        <taxon>Bacteroidales</taxon>
        <taxon>Rikenellaceae</taxon>
        <taxon>Alistipes</taxon>
    </lineage>
</organism>
<dbReference type="InterPro" id="IPR009057">
    <property type="entry name" value="Homeodomain-like_sf"/>
</dbReference>
<name>A0A1H4AHH5_9BACT</name>
<keyword evidence="6" id="KW-1185">Reference proteome</keyword>
<dbReference type="Gene3D" id="1.10.10.60">
    <property type="entry name" value="Homeodomain-like"/>
    <property type="match status" value="2"/>
</dbReference>
<keyword evidence="1" id="KW-0805">Transcription regulation</keyword>
<dbReference type="Pfam" id="PF12833">
    <property type="entry name" value="HTH_18"/>
    <property type="match status" value="1"/>
</dbReference>
<sequence length="297" mass="34193">MANYNILTEVPPISKQDSFVVFERRKSNFNFPIHIHGEYELNYIIGARGARRIVGDHVADIGDREMVLITGSNLEHAWMDGNLNLGAEIYEVTIQFSPELFQGGGLIDRKQFAPIKKMLQDAQHGIAFSEKTILQSESGIHQLINSTDNFNSILIFLSLLNLLAHDPAYTVLSHSHFSKLEDTYDSRRVRTIMDYLNSNYHRPVRLSEMAALVNMSEPSFSRFIKRRTGYNFIDCLNNIRISAASRRLIDEPANTIAEIAFKCGFNNLSNFNRIFKKYKGYTPHDFREYYDKKKIII</sequence>
<dbReference type="GO" id="GO:0003700">
    <property type="term" value="F:DNA-binding transcription factor activity"/>
    <property type="evidence" value="ECO:0007669"/>
    <property type="project" value="InterPro"/>
</dbReference>
<keyword evidence="3" id="KW-0804">Transcription</keyword>
<dbReference type="Proteomes" id="UP000183253">
    <property type="component" value="Unassembled WGS sequence"/>
</dbReference>
<evidence type="ECO:0000259" key="4">
    <source>
        <dbReference type="PROSITE" id="PS01124"/>
    </source>
</evidence>
<dbReference type="PANTHER" id="PTHR43280:SF27">
    <property type="entry name" value="TRANSCRIPTIONAL REGULATOR MTLR"/>
    <property type="match status" value="1"/>
</dbReference>
<dbReference type="AlphaFoldDB" id="A0A1H4AHH5"/>
<dbReference type="PROSITE" id="PS00041">
    <property type="entry name" value="HTH_ARAC_FAMILY_1"/>
    <property type="match status" value="1"/>
</dbReference>
<dbReference type="EMBL" id="FNRI01000003">
    <property type="protein sequence ID" value="SEA35375.1"/>
    <property type="molecule type" value="Genomic_DNA"/>
</dbReference>
<dbReference type="RefSeq" id="WP_010261205.1">
    <property type="nucleotide sequence ID" value="NZ_CAEG01000010.1"/>
</dbReference>
<dbReference type="SMART" id="SM00342">
    <property type="entry name" value="HTH_ARAC"/>
    <property type="match status" value="1"/>
</dbReference>
<dbReference type="InterPro" id="IPR020449">
    <property type="entry name" value="Tscrpt_reg_AraC-type_HTH"/>
</dbReference>
<feature type="domain" description="HTH araC/xylS-type" evidence="4">
    <location>
        <begin position="190"/>
        <end position="289"/>
    </location>
</feature>
<dbReference type="PANTHER" id="PTHR43280">
    <property type="entry name" value="ARAC-FAMILY TRANSCRIPTIONAL REGULATOR"/>
    <property type="match status" value="1"/>
</dbReference>
<evidence type="ECO:0000256" key="3">
    <source>
        <dbReference type="ARBA" id="ARBA00023163"/>
    </source>
</evidence>
<proteinExistence type="predicted"/>